<dbReference type="EMBL" id="CP069213">
    <property type="protein sequence ID" value="QRH01531.1"/>
    <property type="molecule type" value="Genomic_DNA"/>
</dbReference>
<feature type="transmembrane region" description="Helical" evidence="6">
    <location>
        <begin position="282"/>
        <end position="310"/>
    </location>
</feature>
<evidence type="ECO:0000256" key="2">
    <source>
        <dbReference type="ARBA" id="ARBA00022475"/>
    </source>
</evidence>
<dbReference type="Pfam" id="PF03553">
    <property type="entry name" value="Na_H_antiporter"/>
    <property type="match status" value="1"/>
</dbReference>
<keyword evidence="4 6" id="KW-1133">Transmembrane helix</keyword>
<keyword evidence="9" id="KW-1185">Reference proteome</keyword>
<evidence type="ECO:0000313" key="8">
    <source>
        <dbReference type="EMBL" id="QRH01531.1"/>
    </source>
</evidence>
<evidence type="ECO:0000259" key="7">
    <source>
        <dbReference type="Pfam" id="PF03553"/>
    </source>
</evidence>
<evidence type="ECO:0000256" key="5">
    <source>
        <dbReference type="ARBA" id="ARBA00023136"/>
    </source>
</evidence>
<sequence>MDVADLMELIPLLLTLALALLLRRTLIALGAGVVLGALILNDFSPLTSLNYLFDTLTELFYQQNQWRWWHLNVLFAMLLLGVMTSLLGRSGAVDEFGHWLSARVQSRRQARMGIIGLGFLVFIDGIFSCLAVGSVGRPIARQYGISPAQLSYMVDTTASPLCSLVPVASWGPYVMALLAGISFLPVSALDAFITIASVNFYAVSALVLVGVGSLFNWGWSAKVDDASNLEASPIDSGYQQTPSLKTASPWPLLLPLLGLLVGALLFTLASGASLAKEPGMAAWLAAADVGAAMRNASLTAVVLAALMALWSDRGRGQGRGRGMHPLIIDMLVGLRSMSLAVGILLLTWMIGALIKDLGSGARISALANDLLSPSLLLAGIFALCAIMAFATGTSWGTFAIMIPLCAQVAQGLAPELLLPALAAVMAGSVFGDHCSPISDTSILSATASGASVHEHVTTQLPFALIAAIAALCGFQLLNLGASSPVAWTLTLLTGIGLLWLWQSKCASGNLLKQDGQA</sequence>
<evidence type="ECO:0000256" key="3">
    <source>
        <dbReference type="ARBA" id="ARBA00022692"/>
    </source>
</evidence>
<feature type="transmembrane region" description="Helical" evidence="6">
    <location>
        <begin position="375"/>
        <end position="404"/>
    </location>
</feature>
<comment type="subcellular location">
    <subcellularLocation>
        <location evidence="1">Cell membrane</location>
        <topology evidence="1">Multi-pass membrane protein</topology>
    </subcellularLocation>
</comment>
<keyword evidence="3 6" id="KW-0812">Transmembrane</keyword>
<feature type="transmembrane region" description="Helical" evidence="6">
    <location>
        <begin position="200"/>
        <end position="219"/>
    </location>
</feature>
<feature type="transmembrane region" description="Helical" evidence="6">
    <location>
        <begin position="483"/>
        <end position="501"/>
    </location>
</feature>
<proteinExistence type="predicted"/>
<feature type="transmembrane region" description="Helical" evidence="6">
    <location>
        <begin position="110"/>
        <end position="133"/>
    </location>
</feature>
<reference evidence="8 9" key="1">
    <citation type="journal article" date="2012" name="Antonie Van Leeuwenhoek">
        <title>Shewanella litorisediminis sp. nov., a gammaproteobacterium isolated from a tidal flat sediment.</title>
        <authorList>
            <person name="Lee M.H."/>
            <person name="Yoon J.H."/>
        </authorList>
    </citation>
    <scope>NUCLEOTIDE SEQUENCE [LARGE SCALE GENOMIC DNA]</scope>
    <source>
        <strain evidence="8 9">SMK1-12</strain>
    </source>
</reference>
<evidence type="ECO:0000256" key="1">
    <source>
        <dbReference type="ARBA" id="ARBA00004651"/>
    </source>
</evidence>
<evidence type="ECO:0000313" key="9">
    <source>
        <dbReference type="Proteomes" id="UP000596252"/>
    </source>
</evidence>
<feature type="transmembrane region" description="Helical" evidence="6">
    <location>
        <begin position="456"/>
        <end position="477"/>
    </location>
</feature>
<dbReference type="PANTHER" id="PTHR43478:SF3">
    <property type="entry name" value="LYSINE TRANSPORTER LYSW"/>
    <property type="match status" value="1"/>
</dbReference>
<accession>A0ABX7G2K1</accession>
<protein>
    <submittedName>
        <fullName evidence="8">Sodium:proton antiporter</fullName>
    </submittedName>
</protein>
<evidence type="ECO:0000256" key="4">
    <source>
        <dbReference type="ARBA" id="ARBA00022989"/>
    </source>
</evidence>
<gene>
    <name evidence="8" type="ORF">JQC75_17045</name>
</gene>
<dbReference type="PANTHER" id="PTHR43478">
    <property type="entry name" value="NA+/H+ ANTIPORTER-RELATED"/>
    <property type="match status" value="1"/>
</dbReference>
<feature type="transmembrane region" description="Helical" evidence="6">
    <location>
        <begin position="330"/>
        <end position="354"/>
    </location>
</feature>
<name>A0ABX7G2K1_9GAMM</name>
<feature type="transmembrane region" description="Helical" evidence="6">
    <location>
        <begin position="252"/>
        <end position="275"/>
    </location>
</feature>
<dbReference type="Proteomes" id="UP000596252">
    <property type="component" value="Chromosome"/>
</dbReference>
<keyword evidence="5 6" id="KW-0472">Membrane</keyword>
<evidence type="ECO:0000256" key="6">
    <source>
        <dbReference type="SAM" id="Phobius"/>
    </source>
</evidence>
<feature type="transmembrane region" description="Helical" evidence="6">
    <location>
        <begin position="68"/>
        <end position="89"/>
    </location>
</feature>
<organism evidence="8 9">
    <name type="scientific">Shewanella litorisediminis</name>
    <dbReference type="NCBI Taxonomy" id="1173586"/>
    <lineage>
        <taxon>Bacteria</taxon>
        <taxon>Pseudomonadati</taxon>
        <taxon>Pseudomonadota</taxon>
        <taxon>Gammaproteobacteria</taxon>
        <taxon>Alteromonadales</taxon>
        <taxon>Shewanellaceae</taxon>
        <taxon>Shewanella</taxon>
    </lineage>
</organism>
<keyword evidence="2" id="KW-1003">Cell membrane</keyword>
<dbReference type="InterPro" id="IPR018461">
    <property type="entry name" value="Na/H_Antiport_NhaC-like_C"/>
</dbReference>
<feature type="domain" description="Na+/H+ antiporter NhaC-like C-terminal" evidence="7">
    <location>
        <begin position="162"/>
        <end position="474"/>
    </location>
</feature>